<dbReference type="InterPro" id="IPR036526">
    <property type="entry name" value="C-N_Hydrolase_sf"/>
</dbReference>
<dbReference type="InterPro" id="IPR003010">
    <property type="entry name" value="C-N_Hydrolase"/>
</dbReference>
<evidence type="ECO:0000259" key="2">
    <source>
        <dbReference type="PROSITE" id="PS50263"/>
    </source>
</evidence>
<dbReference type="EMBL" id="DWYC01000087">
    <property type="protein sequence ID" value="HJB57849.1"/>
    <property type="molecule type" value="Genomic_DNA"/>
</dbReference>
<dbReference type="CDD" id="cd07197">
    <property type="entry name" value="nitrilase"/>
    <property type="match status" value="1"/>
</dbReference>
<dbReference type="PANTHER" id="PTHR43674">
    <property type="entry name" value="NITRILASE C965.09-RELATED"/>
    <property type="match status" value="1"/>
</dbReference>
<dbReference type="GO" id="GO:0016811">
    <property type="term" value="F:hydrolase activity, acting on carbon-nitrogen (but not peptide) bonds, in linear amides"/>
    <property type="evidence" value="ECO:0007669"/>
    <property type="project" value="TreeGrafter"/>
</dbReference>
<dbReference type="SUPFAM" id="SSF56317">
    <property type="entry name" value="Carbon-nitrogen hydrolase"/>
    <property type="match status" value="1"/>
</dbReference>
<comment type="caution">
    <text evidence="3">The sequence shown here is derived from an EMBL/GenBank/DDBJ whole genome shotgun (WGS) entry which is preliminary data.</text>
</comment>
<evidence type="ECO:0000313" key="4">
    <source>
        <dbReference type="Proteomes" id="UP000824208"/>
    </source>
</evidence>
<dbReference type="PANTHER" id="PTHR43674:SF16">
    <property type="entry name" value="CARBON-NITROGEN FAMILY, PUTATIVE (AFU_ORTHOLOGUE AFUA_5G02350)-RELATED"/>
    <property type="match status" value="1"/>
</dbReference>
<dbReference type="Proteomes" id="UP000824208">
    <property type="component" value="Unassembled WGS sequence"/>
</dbReference>
<dbReference type="Gene3D" id="3.60.110.10">
    <property type="entry name" value="Carbon-nitrogen hydrolase"/>
    <property type="match status" value="1"/>
</dbReference>
<evidence type="ECO:0000313" key="3">
    <source>
        <dbReference type="EMBL" id="HJB57849.1"/>
    </source>
</evidence>
<evidence type="ECO:0000256" key="1">
    <source>
        <dbReference type="ARBA" id="ARBA00022801"/>
    </source>
</evidence>
<dbReference type="AlphaFoldDB" id="A0A9D2MDA9"/>
<feature type="domain" description="CN hydrolase" evidence="2">
    <location>
        <begin position="10"/>
        <end position="270"/>
    </location>
</feature>
<reference evidence="3" key="2">
    <citation type="submission" date="2021-04" db="EMBL/GenBank/DDBJ databases">
        <authorList>
            <person name="Gilroy R."/>
        </authorList>
    </citation>
    <scope>NUCLEOTIDE SEQUENCE</scope>
    <source>
        <strain evidence="3">CHK189-11263</strain>
    </source>
</reference>
<gene>
    <name evidence="3" type="ORF">H9714_09890</name>
</gene>
<name>A0A9D2MDA9_9FIRM</name>
<accession>A0A9D2MDA9</accession>
<protein>
    <submittedName>
        <fullName evidence="3">Carbon-nitrogen hydrolase family protein</fullName>
    </submittedName>
</protein>
<organism evidence="3 4">
    <name type="scientific">Candidatus Flavonifractor intestinipullorum</name>
    <dbReference type="NCBI Taxonomy" id="2838587"/>
    <lineage>
        <taxon>Bacteria</taxon>
        <taxon>Bacillati</taxon>
        <taxon>Bacillota</taxon>
        <taxon>Clostridia</taxon>
        <taxon>Eubacteriales</taxon>
        <taxon>Oscillospiraceae</taxon>
        <taxon>Flavonifractor</taxon>
    </lineage>
</organism>
<dbReference type="InterPro" id="IPR050345">
    <property type="entry name" value="Aliph_Amidase/BUP"/>
</dbReference>
<sequence>MRRMAMDDILTAAVVNFHPVSGEKERNLSRIEGFARAGARRGAELILFPELCLMGYDYYLDPEIPRAEKLDSAEHMGSPAAERLSALAREMGIYLICGAAERRGEALYNSAFLFGPEGKVETYQKIHPYGEENRFFQKGDTPVLIDTPWGPVGIGICYDSYQFPELMRYEVSRGARLYLNPTAEVEEIAYEGSRESFYRYYRRNLEYGAASNGIFIASANLTGWDRGSYFAGGSMILGPKLSPFAELDVHCYAGGAEDAQEGLALATLDLSLAARMLVRENPGGGMDYRPEVYKTFY</sequence>
<keyword evidence="1 3" id="KW-0378">Hydrolase</keyword>
<reference evidence="3" key="1">
    <citation type="journal article" date="2021" name="PeerJ">
        <title>Extensive microbial diversity within the chicken gut microbiome revealed by metagenomics and culture.</title>
        <authorList>
            <person name="Gilroy R."/>
            <person name="Ravi A."/>
            <person name="Getino M."/>
            <person name="Pursley I."/>
            <person name="Horton D.L."/>
            <person name="Alikhan N.F."/>
            <person name="Baker D."/>
            <person name="Gharbi K."/>
            <person name="Hall N."/>
            <person name="Watson M."/>
            <person name="Adriaenssens E.M."/>
            <person name="Foster-Nyarko E."/>
            <person name="Jarju S."/>
            <person name="Secka A."/>
            <person name="Antonio M."/>
            <person name="Oren A."/>
            <person name="Chaudhuri R.R."/>
            <person name="La Ragione R."/>
            <person name="Hildebrand F."/>
            <person name="Pallen M.J."/>
        </authorList>
    </citation>
    <scope>NUCLEOTIDE SEQUENCE</scope>
    <source>
        <strain evidence="3">CHK189-11263</strain>
    </source>
</reference>
<dbReference type="Pfam" id="PF00795">
    <property type="entry name" value="CN_hydrolase"/>
    <property type="match status" value="1"/>
</dbReference>
<proteinExistence type="predicted"/>
<dbReference type="PROSITE" id="PS50263">
    <property type="entry name" value="CN_HYDROLASE"/>
    <property type="match status" value="1"/>
</dbReference>